<feature type="transmembrane region" description="Helical" evidence="6">
    <location>
        <begin position="461"/>
        <end position="481"/>
    </location>
</feature>
<keyword evidence="10" id="KW-1185">Reference proteome</keyword>
<dbReference type="NCBIfam" id="TIGR00360">
    <property type="entry name" value="ComEC_N-term"/>
    <property type="match status" value="1"/>
</dbReference>
<feature type="domain" description="ComEC/Rec2-related protein" evidence="7">
    <location>
        <begin position="237"/>
        <end position="514"/>
    </location>
</feature>
<evidence type="ECO:0000259" key="8">
    <source>
        <dbReference type="Pfam" id="PF13567"/>
    </source>
</evidence>
<accession>A0AAE3LR30</accession>
<dbReference type="GO" id="GO:0005886">
    <property type="term" value="C:plasma membrane"/>
    <property type="evidence" value="ECO:0007669"/>
    <property type="project" value="UniProtKB-SubCell"/>
</dbReference>
<feature type="transmembrane region" description="Helical" evidence="6">
    <location>
        <begin position="342"/>
        <end position="359"/>
    </location>
</feature>
<evidence type="ECO:0000259" key="7">
    <source>
        <dbReference type="Pfam" id="PF03772"/>
    </source>
</evidence>
<dbReference type="InterPro" id="IPR004477">
    <property type="entry name" value="ComEC_N"/>
</dbReference>
<keyword evidence="2" id="KW-1003">Cell membrane</keyword>
<dbReference type="EMBL" id="JAOYFC010000001">
    <property type="protein sequence ID" value="MCV6824173.1"/>
    <property type="molecule type" value="Genomic_DNA"/>
</dbReference>
<gene>
    <name evidence="9" type="ORF">OH136_06340</name>
</gene>
<feature type="transmembrane region" description="Helical" evidence="6">
    <location>
        <begin position="296"/>
        <end position="314"/>
    </location>
</feature>
<comment type="caution">
    <text evidence="9">The sequence shown here is derived from an EMBL/GenBank/DDBJ whole genome shotgun (WGS) entry which is preliminary data.</text>
</comment>
<evidence type="ECO:0000313" key="9">
    <source>
        <dbReference type="EMBL" id="MCV6824173.1"/>
    </source>
</evidence>
<feature type="domain" description="DUF4131" evidence="8">
    <location>
        <begin position="46"/>
        <end position="195"/>
    </location>
</feature>
<feature type="transmembrane region" description="Helical" evidence="6">
    <location>
        <begin position="427"/>
        <end position="454"/>
    </location>
</feature>
<feature type="transmembrane region" description="Helical" evidence="6">
    <location>
        <begin position="396"/>
        <end position="421"/>
    </location>
</feature>
<proteinExistence type="predicted"/>
<dbReference type="RefSeq" id="WP_263952991.1">
    <property type="nucleotide sequence ID" value="NZ_JAOYFC010000001.1"/>
</dbReference>
<keyword evidence="4 6" id="KW-1133">Transmembrane helix</keyword>
<feature type="transmembrane region" description="Helical" evidence="6">
    <location>
        <begin position="365"/>
        <end position="384"/>
    </location>
</feature>
<evidence type="ECO:0000256" key="1">
    <source>
        <dbReference type="ARBA" id="ARBA00004651"/>
    </source>
</evidence>
<evidence type="ECO:0000313" key="10">
    <source>
        <dbReference type="Proteomes" id="UP001208041"/>
    </source>
</evidence>
<keyword evidence="5 6" id="KW-0472">Membrane</keyword>
<name>A0AAE3LR30_9RHOB</name>
<reference evidence="9" key="1">
    <citation type="submission" date="2022-10" db="EMBL/GenBank/DDBJ databases">
        <authorList>
            <person name="Yue Y."/>
        </authorList>
    </citation>
    <scope>NUCLEOTIDE SEQUENCE</scope>
    <source>
        <strain evidence="9">Z654</strain>
    </source>
</reference>
<feature type="transmembrane region" description="Helical" evidence="6">
    <location>
        <begin position="517"/>
        <end position="533"/>
    </location>
</feature>
<feature type="transmembrane region" description="Helical" evidence="6">
    <location>
        <begin position="41"/>
        <end position="61"/>
    </location>
</feature>
<dbReference type="InterPro" id="IPR025405">
    <property type="entry name" value="DUF4131"/>
</dbReference>
<dbReference type="Proteomes" id="UP001208041">
    <property type="component" value="Unassembled WGS sequence"/>
</dbReference>
<dbReference type="Pfam" id="PF03772">
    <property type="entry name" value="Competence"/>
    <property type="match status" value="1"/>
</dbReference>
<evidence type="ECO:0000256" key="2">
    <source>
        <dbReference type="ARBA" id="ARBA00022475"/>
    </source>
</evidence>
<evidence type="ECO:0000256" key="3">
    <source>
        <dbReference type="ARBA" id="ARBA00022692"/>
    </source>
</evidence>
<feature type="transmembrane region" description="Helical" evidence="6">
    <location>
        <begin position="68"/>
        <end position="86"/>
    </location>
</feature>
<dbReference type="PANTHER" id="PTHR30619:SF7">
    <property type="entry name" value="BETA-LACTAMASE DOMAIN PROTEIN"/>
    <property type="match status" value="1"/>
</dbReference>
<evidence type="ECO:0000256" key="6">
    <source>
        <dbReference type="SAM" id="Phobius"/>
    </source>
</evidence>
<evidence type="ECO:0000256" key="4">
    <source>
        <dbReference type="ARBA" id="ARBA00022989"/>
    </source>
</evidence>
<dbReference type="Pfam" id="PF13567">
    <property type="entry name" value="DUF4131"/>
    <property type="match status" value="1"/>
</dbReference>
<feature type="transmembrane region" description="Helical" evidence="6">
    <location>
        <begin position="493"/>
        <end position="510"/>
    </location>
</feature>
<keyword evidence="3 6" id="KW-0812">Transmembrane</keyword>
<dbReference type="AlphaFoldDB" id="A0AAE3LR30"/>
<feature type="transmembrane region" description="Helical" evidence="6">
    <location>
        <begin position="17"/>
        <end position="35"/>
    </location>
</feature>
<feature type="transmembrane region" description="Helical" evidence="6">
    <location>
        <begin position="258"/>
        <end position="284"/>
    </location>
</feature>
<dbReference type="PANTHER" id="PTHR30619">
    <property type="entry name" value="DNA INTERNALIZATION/COMPETENCE PROTEIN COMEC/REC2"/>
    <property type="match status" value="1"/>
</dbReference>
<dbReference type="InterPro" id="IPR052159">
    <property type="entry name" value="Competence_DNA_uptake"/>
</dbReference>
<organism evidence="9 10">
    <name type="scientific">Halocynthiibacter halioticoli</name>
    <dbReference type="NCBI Taxonomy" id="2986804"/>
    <lineage>
        <taxon>Bacteria</taxon>
        <taxon>Pseudomonadati</taxon>
        <taxon>Pseudomonadota</taxon>
        <taxon>Alphaproteobacteria</taxon>
        <taxon>Rhodobacterales</taxon>
        <taxon>Paracoccaceae</taxon>
        <taxon>Halocynthiibacter</taxon>
    </lineage>
</organism>
<comment type="subcellular location">
    <subcellularLocation>
        <location evidence="1">Cell membrane</location>
        <topology evidence="1">Multi-pass membrane protein</topology>
    </subcellularLocation>
</comment>
<protein>
    <submittedName>
        <fullName evidence="9">ComEC family competence protein</fullName>
    </submittedName>
</protein>
<sequence length="683" mass="72680">MHRFLQLDVIAQQRGHLFPWSSVFLAVGIGGYFALRFEPNVLHYGVLVLILLAIGAVGSRAGENFRPIWTALFLIIAGVVVAGIRAHSVAAPVLTYRYYGPIEGRIVFVDRSASDATRLTLDQVVLARTSPARTPERVRISMHGEQGFIEPEPGLRILTTGHLSPPSGPVEPGGFNFQRMAWFQKLGGVGYTRSPVLALEPAEKGRAGLFIHRLRKKISAYVQTQIEGERGAFAAAILTGDRSAMSQDTLADLRASNLAHLLAISGLHMGMLTGFVFAATRLLLALSPSLSMRLPTKKIAALSAILFGAGYLALSGGNVATVRAFIMVAVMFAAILLNRRALTLRAVAIAALIILLWRPESLTGPGFQMSFAATAALVAVFGALRDAPLPHVPRPFQVAGAVVLSSFIAGMATAPVSAFHFNQVSQYGLLANVLTVPLMGALVMPAAVISALLAPIGLAGLAFKVMALCIGWILGVAEVIASLEGAVRMVPTPAAYVLILMAIGGVFAIIWQGKWRVIGIPLILVSIGMWAVSERPTILVSDTGGLIGVLGSEGRALSKPRGEGFVAQSWLENDGDTATQEEAYARKGFEGEKGAQILRFGDQTMAHITGRNAALRAADACHSHDLVISPVKVEAGPCQLYDATTLRNTGSLAIEPQDNGFAVTSAQEAQGPRLWVPRRKPER</sequence>
<evidence type="ECO:0000256" key="5">
    <source>
        <dbReference type="ARBA" id="ARBA00023136"/>
    </source>
</evidence>